<dbReference type="RefSeq" id="WP_003337082.1">
    <property type="nucleotide sequence ID" value="NZ_CP007806.1"/>
</dbReference>
<dbReference type="STRING" id="1042163.BRLA_c031560"/>
<dbReference type="AlphaFoldDB" id="A0A075R858"/>
<evidence type="ECO:0000313" key="1">
    <source>
        <dbReference type="EMBL" id="AIG27468.1"/>
    </source>
</evidence>
<name>A0A075R858_BRELA</name>
<dbReference type="EMBL" id="CP007806">
    <property type="protein sequence ID" value="AIG27468.1"/>
    <property type="molecule type" value="Genomic_DNA"/>
</dbReference>
<dbReference type="HOGENOM" id="CLU_046670_2_2_9"/>
<sequence length="261" mass="30366">MNQLVFIQHNRVVTDSLTIAEVFNKEHKNVMRDIENQIEKLTEAGEQEWGLLNFELTQYQHPQNKQMYSKYDLTEDAFAIVAMSYVTPEAMKMKVRFLEEFKRMREQLQETDKPKTHLEILQASISQLVDQERRLAAVEARQEHITEVLSLNPTEWRKKVNSLINKMAKKLGGFGSYSDIRNEIFQRLEERSKCKLSIRTTNIQKRMALEGVSKSKIDKVNALDAIAEDARLTEIYLAIVKEMAIHYKVGMVSETDKQIAN</sequence>
<dbReference type="NCBIfam" id="TIGR02681">
    <property type="entry name" value="phage_pRha"/>
    <property type="match status" value="1"/>
</dbReference>
<protein>
    <submittedName>
        <fullName evidence="1">Phage regulatory protein</fullName>
    </submittedName>
</protein>
<dbReference type="Pfam" id="PF09669">
    <property type="entry name" value="Phage_pRha"/>
    <property type="match status" value="1"/>
</dbReference>
<proteinExistence type="predicted"/>
<dbReference type="KEGG" id="blr:BRLA_c031560"/>
<organism evidence="1 2">
    <name type="scientific">Brevibacillus laterosporus LMG 15441</name>
    <dbReference type="NCBI Taxonomy" id="1042163"/>
    <lineage>
        <taxon>Bacteria</taxon>
        <taxon>Bacillati</taxon>
        <taxon>Bacillota</taxon>
        <taxon>Bacilli</taxon>
        <taxon>Bacillales</taxon>
        <taxon>Paenibacillaceae</taxon>
        <taxon>Brevibacillus</taxon>
    </lineage>
</organism>
<accession>A0A075R858</accession>
<evidence type="ECO:0000313" key="2">
    <source>
        <dbReference type="Proteomes" id="UP000005850"/>
    </source>
</evidence>
<reference evidence="1 2" key="1">
    <citation type="journal article" date="2011" name="J. Bacteriol.">
        <title>Genome sequence of Brevibacillus laterosporus LMG 15441, a pathogen of invertebrates.</title>
        <authorList>
            <person name="Djukic M."/>
            <person name="Poehlein A."/>
            <person name="Thurmer A."/>
            <person name="Daniel R."/>
        </authorList>
    </citation>
    <scope>NUCLEOTIDE SEQUENCE [LARGE SCALE GENOMIC DNA]</scope>
    <source>
        <strain evidence="1 2">LMG 15441</strain>
    </source>
</reference>
<dbReference type="eggNOG" id="COG3646">
    <property type="taxonomic scope" value="Bacteria"/>
</dbReference>
<gene>
    <name evidence="1" type="ORF">BRLA_c031560</name>
</gene>
<dbReference type="InterPro" id="IPR014054">
    <property type="entry name" value="Phage_regulatory_Rha"/>
</dbReference>
<dbReference type="Proteomes" id="UP000005850">
    <property type="component" value="Chromosome"/>
</dbReference>
<keyword evidence="2" id="KW-1185">Reference proteome</keyword>